<reference evidence="1 2" key="1">
    <citation type="journal article" date="2011" name="Cell">
        <title>The monarch butterfly genome yields insights into long-distance migration.</title>
        <authorList>
            <person name="Zhan S."/>
            <person name="Merlin C."/>
            <person name="Boore J.L."/>
            <person name="Reppert S.M."/>
        </authorList>
    </citation>
    <scope>NUCLEOTIDE SEQUENCE [LARGE SCALE GENOMIC DNA]</scope>
    <source>
        <strain evidence="1">F-2</strain>
    </source>
</reference>
<accession>A0A212FGA6</accession>
<dbReference type="KEGG" id="dpl:KGM_206686B"/>
<dbReference type="AlphaFoldDB" id="A0A212FGA6"/>
<evidence type="ECO:0000313" key="2">
    <source>
        <dbReference type="Proteomes" id="UP000007151"/>
    </source>
</evidence>
<sequence length="62" mass="7010">RVGSSVYLRPSYCLYTARHDCASDYVTPLPPQPRRDPQILYQVETAHSLIHSTNANVAARPR</sequence>
<evidence type="ECO:0000313" key="1">
    <source>
        <dbReference type="EMBL" id="OWR52760.1"/>
    </source>
</evidence>
<feature type="non-terminal residue" evidence="1">
    <location>
        <position position="1"/>
    </location>
</feature>
<protein>
    <submittedName>
        <fullName evidence="1">Uncharacterized protein</fullName>
    </submittedName>
</protein>
<dbReference type="EMBL" id="AGBW02008690">
    <property type="protein sequence ID" value="OWR52760.1"/>
    <property type="molecule type" value="Genomic_DNA"/>
</dbReference>
<dbReference type="Proteomes" id="UP000007151">
    <property type="component" value="Unassembled WGS sequence"/>
</dbReference>
<dbReference type="InParanoid" id="A0A212FGA6"/>
<name>A0A212FGA6_DANPL</name>
<organism evidence="1 2">
    <name type="scientific">Danaus plexippus plexippus</name>
    <dbReference type="NCBI Taxonomy" id="278856"/>
    <lineage>
        <taxon>Eukaryota</taxon>
        <taxon>Metazoa</taxon>
        <taxon>Ecdysozoa</taxon>
        <taxon>Arthropoda</taxon>
        <taxon>Hexapoda</taxon>
        <taxon>Insecta</taxon>
        <taxon>Pterygota</taxon>
        <taxon>Neoptera</taxon>
        <taxon>Endopterygota</taxon>
        <taxon>Lepidoptera</taxon>
        <taxon>Glossata</taxon>
        <taxon>Ditrysia</taxon>
        <taxon>Papilionoidea</taxon>
        <taxon>Nymphalidae</taxon>
        <taxon>Danainae</taxon>
        <taxon>Danaini</taxon>
        <taxon>Danaina</taxon>
        <taxon>Danaus</taxon>
        <taxon>Danaus</taxon>
    </lineage>
</organism>
<keyword evidence="2" id="KW-1185">Reference proteome</keyword>
<proteinExistence type="predicted"/>
<gene>
    <name evidence="1" type="ORF">KGM_206686B</name>
</gene>
<comment type="caution">
    <text evidence="1">The sequence shown here is derived from an EMBL/GenBank/DDBJ whole genome shotgun (WGS) entry which is preliminary data.</text>
</comment>